<feature type="domain" description="Flagellar Assembly Protein A N-terminal region" evidence="3">
    <location>
        <begin position="74"/>
        <end position="243"/>
    </location>
</feature>
<dbReference type="InterPro" id="IPR046866">
    <property type="entry name" value="FapA_N"/>
</dbReference>
<dbReference type="PANTHER" id="PTHR38032:SF1">
    <property type="entry name" value="RNA-BINDING PROTEIN KHPB N-TERMINAL DOMAIN-CONTAINING PROTEIN"/>
    <property type="match status" value="1"/>
</dbReference>
<keyword evidence="1" id="KW-0175">Coiled coil</keyword>
<protein>
    <submittedName>
        <fullName evidence="4">DUF342 domain-containing protein</fullName>
    </submittedName>
</protein>
<proteinExistence type="predicted"/>
<dbReference type="PANTHER" id="PTHR38032">
    <property type="entry name" value="POLYMERASE-RELATED"/>
    <property type="match status" value="1"/>
</dbReference>
<gene>
    <name evidence="4" type="ORF">D5281_10235</name>
</gene>
<dbReference type="EMBL" id="QZDT01000014">
    <property type="protein sequence ID" value="NBJ92963.1"/>
    <property type="molecule type" value="Genomic_DNA"/>
</dbReference>
<keyword evidence="5" id="KW-1185">Reference proteome</keyword>
<evidence type="ECO:0000256" key="1">
    <source>
        <dbReference type="SAM" id="Coils"/>
    </source>
</evidence>
<accession>A0A9X5GR86</accession>
<evidence type="ECO:0000313" key="5">
    <source>
        <dbReference type="Proteomes" id="UP001154420"/>
    </source>
</evidence>
<dbReference type="InterPro" id="IPR005646">
    <property type="entry name" value="FapA"/>
</dbReference>
<feature type="compositionally biased region" description="Basic and acidic residues" evidence="2">
    <location>
        <begin position="31"/>
        <end position="47"/>
    </location>
</feature>
<feature type="coiled-coil region" evidence="1">
    <location>
        <begin position="412"/>
        <end position="473"/>
    </location>
</feature>
<dbReference type="AlphaFoldDB" id="A0A9X5GR86"/>
<dbReference type="InterPro" id="IPR046865">
    <property type="entry name" value="FapA_b_solenoid"/>
</dbReference>
<evidence type="ECO:0000256" key="2">
    <source>
        <dbReference type="SAM" id="MobiDB-lite"/>
    </source>
</evidence>
<feature type="compositionally biased region" description="Acidic residues" evidence="2">
    <location>
        <begin position="52"/>
        <end position="61"/>
    </location>
</feature>
<comment type="caution">
    <text evidence="4">The sequence shown here is derived from an EMBL/GenBank/DDBJ whole genome shotgun (WGS) entry which is preliminary data.</text>
</comment>
<dbReference type="OrthoDB" id="9760122at2"/>
<evidence type="ECO:0000259" key="3">
    <source>
        <dbReference type="Pfam" id="PF20250"/>
    </source>
</evidence>
<dbReference type="Pfam" id="PF20250">
    <property type="entry name" value="FapA_N"/>
    <property type="match status" value="1"/>
</dbReference>
<name>A0A9X5GR86_9FIRM</name>
<feature type="region of interest" description="Disordered" evidence="2">
    <location>
        <begin position="27"/>
        <end position="63"/>
    </location>
</feature>
<dbReference type="RefSeq" id="WP_160560045.1">
    <property type="nucleotide sequence ID" value="NZ_QZDT01000014.1"/>
</dbReference>
<evidence type="ECO:0000313" key="4">
    <source>
        <dbReference type="EMBL" id="NBJ92963.1"/>
    </source>
</evidence>
<sequence>MGNKHDFFSNDDLMELRREMELLAEANDDLSAAKEKQMPEETKEQAKSLDAVEGEETEEEKEAPLGIEKNGSYIRISQDNMTAWMYLTVPGEGKDNYTMEEFDQFLKKKGIVTGYHHSNLAAMIKKRVYEREIIVAQGQPAVEGKDGYYEYKFDPDQNKAPKVLEDGRVDYTTMSTLQNVRKGDVVAIYHHAKEGKDGYNIKGKSFKARKVKEATPLTGSDIYTEGDPDVYLAQKSGKIELKKGKIDIQAVHEIKGDLTLITGKVEFYGDIVVTGNVEAGVTIRAGRNIEIKGTVEAVNLFAGGNIILSRGIQGAQRAKVSAKGDIFADFIEHTLMMAGGNVQANSIINSKIVADGEVVLTGARGTIIGGYTHGMLGIQATEIGNSVEVKTVVHAGCEKEIYQKMYAAKSKELSLSEEVKEASDEYKELCKKKQLGKIPQRLETQLQYLEGRLRTLKEEMGENNKVLEEMESLVVRGKDAKIMVKGNIYRGTVVSLAQAQMPIEDTTCLMKYYHQNGIIESSVIAYS</sequence>
<organism evidence="4 5">
    <name type="scientific">Parablautia muri</name>
    <dbReference type="NCBI Taxonomy" id="2320879"/>
    <lineage>
        <taxon>Bacteria</taxon>
        <taxon>Bacillati</taxon>
        <taxon>Bacillota</taxon>
        <taxon>Clostridia</taxon>
        <taxon>Lachnospirales</taxon>
        <taxon>Lachnospiraceae</taxon>
        <taxon>Parablautia</taxon>
    </lineage>
</organism>
<dbReference type="Pfam" id="PF03961">
    <property type="entry name" value="FapA"/>
    <property type="match status" value="1"/>
</dbReference>
<reference evidence="4" key="1">
    <citation type="submission" date="2018-09" db="EMBL/GenBank/DDBJ databases">
        <title>Murine metabolic-syndrome-specific gut microbial biobank.</title>
        <authorList>
            <person name="Liu C."/>
        </authorList>
    </citation>
    <scope>NUCLEOTIDE SEQUENCE</scope>
    <source>
        <strain evidence="4">D42-62</strain>
    </source>
</reference>
<dbReference type="Proteomes" id="UP001154420">
    <property type="component" value="Unassembled WGS sequence"/>
</dbReference>